<protein>
    <submittedName>
        <fullName evidence="8">Site-specific integrase</fullName>
    </submittedName>
</protein>
<organism evidence="8 9">
    <name type="scientific">Endozoicomonas gorgoniicola</name>
    <dbReference type="NCBI Taxonomy" id="1234144"/>
    <lineage>
        <taxon>Bacteria</taxon>
        <taxon>Pseudomonadati</taxon>
        <taxon>Pseudomonadota</taxon>
        <taxon>Gammaproteobacteria</taxon>
        <taxon>Oceanospirillales</taxon>
        <taxon>Endozoicomonadaceae</taxon>
        <taxon>Endozoicomonas</taxon>
    </lineage>
</organism>
<gene>
    <name evidence="8" type="ORF">NX722_13450</name>
</gene>
<dbReference type="SUPFAM" id="SSF56349">
    <property type="entry name" value="DNA breaking-rejoining enzymes"/>
    <property type="match status" value="1"/>
</dbReference>
<keyword evidence="3 5" id="KW-0238">DNA-binding</keyword>
<reference evidence="8 9" key="1">
    <citation type="submission" date="2022-10" db="EMBL/GenBank/DDBJ databases">
        <title>High-quality genome sequences of two octocoral-associated bacteria, Endozoicomonas euniceicola EF212 and Endozoicomonas gorgoniicola PS125.</title>
        <authorList>
            <person name="Chiou Y.-J."/>
            <person name="Chen Y.-H."/>
        </authorList>
    </citation>
    <scope>NUCLEOTIDE SEQUENCE [LARGE SCALE GENOMIC DNA]</scope>
    <source>
        <strain evidence="8 9">PS125</strain>
    </source>
</reference>
<keyword evidence="2" id="KW-0229">DNA integration</keyword>
<dbReference type="Pfam" id="PF00589">
    <property type="entry name" value="Phage_integrase"/>
    <property type="match status" value="1"/>
</dbReference>
<dbReference type="InterPro" id="IPR044068">
    <property type="entry name" value="CB"/>
</dbReference>
<keyword evidence="4" id="KW-0233">DNA recombination</keyword>
<dbReference type="InterPro" id="IPR002104">
    <property type="entry name" value="Integrase_catalytic"/>
</dbReference>
<dbReference type="Gene3D" id="1.10.443.10">
    <property type="entry name" value="Intergrase catalytic core"/>
    <property type="match status" value="1"/>
</dbReference>
<comment type="caution">
    <text evidence="8">The sequence shown here is derived from an EMBL/GenBank/DDBJ whole genome shotgun (WGS) entry which is preliminary data.</text>
</comment>
<evidence type="ECO:0000313" key="8">
    <source>
        <dbReference type="EMBL" id="MCW7553613.1"/>
    </source>
</evidence>
<evidence type="ECO:0000256" key="1">
    <source>
        <dbReference type="ARBA" id="ARBA00008857"/>
    </source>
</evidence>
<evidence type="ECO:0000256" key="3">
    <source>
        <dbReference type="ARBA" id="ARBA00023125"/>
    </source>
</evidence>
<dbReference type="PROSITE" id="PS51898">
    <property type="entry name" value="TYR_RECOMBINASE"/>
    <property type="match status" value="1"/>
</dbReference>
<sequence>MSILKRKTKSGKLRYTVQVKKMIKGETYSDSKTFGSLTAAKAWERKRASELDGAENVSSLAEDETLNMTVGELVSAYLKKATKIGRSKNAVLNSMKGHPFLSRIKLKDFNPQHLYQYCQGRLAECQPQTIWQDISFLRSVFKQAQVVLSLNIDDQVFVKAMPTLKEHNLISKSKQRSRKASGNELERVLEYLRKPNPQRKIPTADIIEFAYESGMRRSEVCNLKWSDLVEERSIIRIMERKDPSNKHTNDQDVPLTPRALKIILSQPRINNRIFPYKPDSIRAAWDRTCQKLGIEDLRFHDLRRTGLTRLIDAGLSEFEVRQISGHKDVKMLQRYVNINPDKVAEKLKGL</sequence>
<dbReference type="RefSeq" id="WP_262568431.1">
    <property type="nucleotide sequence ID" value="NZ_JAPFCC010000001.1"/>
</dbReference>
<dbReference type="Proteomes" id="UP001209854">
    <property type="component" value="Unassembled WGS sequence"/>
</dbReference>
<dbReference type="InterPro" id="IPR050090">
    <property type="entry name" value="Tyrosine_recombinase_XerCD"/>
</dbReference>
<dbReference type="PANTHER" id="PTHR30349">
    <property type="entry name" value="PHAGE INTEGRASE-RELATED"/>
    <property type="match status" value="1"/>
</dbReference>
<evidence type="ECO:0000259" key="7">
    <source>
        <dbReference type="PROSITE" id="PS51900"/>
    </source>
</evidence>
<name>A0ABT3MW64_9GAMM</name>
<keyword evidence="9" id="KW-1185">Reference proteome</keyword>
<evidence type="ECO:0000259" key="6">
    <source>
        <dbReference type="PROSITE" id="PS51898"/>
    </source>
</evidence>
<evidence type="ECO:0000256" key="5">
    <source>
        <dbReference type="PROSITE-ProRule" id="PRU01248"/>
    </source>
</evidence>
<dbReference type="InterPro" id="IPR013762">
    <property type="entry name" value="Integrase-like_cat_sf"/>
</dbReference>
<dbReference type="PANTHER" id="PTHR30349:SF41">
    <property type="entry name" value="INTEGRASE_RECOMBINASE PROTEIN MJ0367-RELATED"/>
    <property type="match status" value="1"/>
</dbReference>
<dbReference type="PROSITE" id="PS51900">
    <property type="entry name" value="CB"/>
    <property type="match status" value="1"/>
</dbReference>
<evidence type="ECO:0000256" key="4">
    <source>
        <dbReference type="ARBA" id="ARBA00023172"/>
    </source>
</evidence>
<evidence type="ECO:0000313" key="9">
    <source>
        <dbReference type="Proteomes" id="UP001209854"/>
    </source>
</evidence>
<dbReference type="CDD" id="cd00796">
    <property type="entry name" value="INT_Rci_Hp1_C"/>
    <property type="match status" value="1"/>
</dbReference>
<dbReference type="EMBL" id="JAPFCC010000001">
    <property type="protein sequence ID" value="MCW7553613.1"/>
    <property type="molecule type" value="Genomic_DNA"/>
</dbReference>
<comment type="similarity">
    <text evidence="1">Belongs to the 'phage' integrase family.</text>
</comment>
<dbReference type="InterPro" id="IPR011010">
    <property type="entry name" value="DNA_brk_join_enz"/>
</dbReference>
<feature type="domain" description="Core-binding (CB)" evidence="7">
    <location>
        <begin position="68"/>
        <end position="145"/>
    </location>
</feature>
<proteinExistence type="inferred from homology"/>
<evidence type="ECO:0000256" key="2">
    <source>
        <dbReference type="ARBA" id="ARBA00022908"/>
    </source>
</evidence>
<feature type="domain" description="Tyr recombinase" evidence="6">
    <location>
        <begin position="175"/>
        <end position="348"/>
    </location>
</feature>
<accession>A0ABT3MW64</accession>